<protein>
    <recommendedName>
        <fullName evidence="4">PCI domain-containing protein</fullName>
    </recommendedName>
</protein>
<dbReference type="InterPro" id="IPR013586">
    <property type="entry name" value="PSMD3_C"/>
</dbReference>
<dbReference type="Proteomes" id="UP001489004">
    <property type="component" value="Unassembled WGS sequence"/>
</dbReference>
<evidence type="ECO:0000256" key="3">
    <source>
        <dbReference type="SAM" id="MobiDB-lite"/>
    </source>
</evidence>
<name>A0AAW1QF51_9CHLO</name>
<dbReference type="Gene3D" id="1.25.40.570">
    <property type="match status" value="1"/>
</dbReference>
<dbReference type="PANTHER" id="PTHR10758:SF2">
    <property type="entry name" value="26S PROTEASOME NON-ATPASE REGULATORY SUBUNIT 3"/>
    <property type="match status" value="1"/>
</dbReference>
<gene>
    <name evidence="5" type="ORF">WJX72_003182</name>
</gene>
<dbReference type="SUPFAM" id="SSF46785">
    <property type="entry name" value="Winged helix' DNA-binding domain"/>
    <property type="match status" value="1"/>
</dbReference>
<keyword evidence="6" id="KW-1185">Reference proteome</keyword>
<feature type="domain" description="PCI" evidence="4">
    <location>
        <begin position="253"/>
        <end position="431"/>
    </location>
</feature>
<dbReference type="Pfam" id="PF08375">
    <property type="entry name" value="Rpn3_C"/>
    <property type="match status" value="1"/>
</dbReference>
<evidence type="ECO:0000256" key="1">
    <source>
        <dbReference type="ARBA" id="ARBA00007912"/>
    </source>
</evidence>
<dbReference type="AlphaFoldDB" id="A0AAW1QF51"/>
<dbReference type="InterPro" id="IPR050756">
    <property type="entry name" value="CSN3"/>
</dbReference>
<accession>A0AAW1QF51</accession>
<dbReference type="InterPro" id="IPR036390">
    <property type="entry name" value="WH_DNA-bd_sf"/>
</dbReference>
<reference evidence="5 6" key="1">
    <citation type="journal article" date="2024" name="Nat. Commun.">
        <title>Phylogenomics reveals the evolutionary origins of lichenization in chlorophyte algae.</title>
        <authorList>
            <person name="Puginier C."/>
            <person name="Libourel C."/>
            <person name="Otte J."/>
            <person name="Skaloud P."/>
            <person name="Haon M."/>
            <person name="Grisel S."/>
            <person name="Petersen M."/>
            <person name="Berrin J.G."/>
            <person name="Delaux P.M."/>
            <person name="Dal Grande F."/>
            <person name="Keller J."/>
        </authorList>
    </citation>
    <scope>NUCLEOTIDE SEQUENCE [LARGE SCALE GENOMIC DNA]</scope>
    <source>
        <strain evidence="5 6">SAG 2043</strain>
    </source>
</reference>
<dbReference type="GO" id="GO:0006511">
    <property type="term" value="P:ubiquitin-dependent protein catabolic process"/>
    <property type="evidence" value="ECO:0007669"/>
    <property type="project" value="TreeGrafter"/>
</dbReference>
<dbReference type="GO" id="GO:0008541">
    <property type="term" value="C:proteasome regulatory particle, lid subcomplex"/>
    <property type="evidence" value="ECO:0007669"/>
    <property type="project" value="TreeGrafter"/>
</dbReference>
<dbReference type="PROSITE" id="PS50250">
    <property type="entry name" value="PCI"/>
    <property type="match status" value="1"/>
</dbReference>
<evidence type="ECO:0000313" key="5">
    <source>
        <dbReference type="EMBL" id="KAK9819846.1"/>
    </source>
</evidence>
<organism evidence="5 6">
    <name type="scientific">[Myrmecia] bisecta</name>
    <dbReference type="NCBI Taxonomy" id="41462"/>
    <lineage>
        <taxon>Eukaryota</taxon>
        <taxon>Viridiplantae</taxon>
        <taxon>Chlorophyta</taxon>
        <taxon>core chlorophytes</taxon>
        <taxon>Trebouxiophyceae</taxon>
        <taxon>Trebouxiales</taxon>
        <taxon>Trebouxiaceae</taxon>
        <taxon>Myrmecia</taxon>
    </lineage>
</organism>
<dbReference type="GO" id="GO:0030234">
    <property type="term" value="F:enzyme regulator activity"/>
    <property type="evidence" value="ECO:0007669"/>
    <property type="project" value="InterPro"/>
</dbReference>
<keyword evidence="2" id="KW-0647">Proteasome</keyword>
<sequence length="501" mass="56483">MGKEIDMKDADAPAKPDDQRKPEDGEEERQKPTLAAQLKANVALIDKAVRSKDTRLLTGRLLRQTALLRKQLTPDALTAFVKQALPAGLPAQALLLDHLRKAEQEMDTDGAIKPAATDATLTSSTLPEVEVYAYLLAIVHLVDHQMFPEAKAVSSAAVKRLSEFNRRTLDGLGARIYFYFSWAHESTNTLGEIRSTLLALHRTAVLRHDEFGQETLLNLLLRNYLHFNLYDQAEKLRSKAQRPEVSRSPQQLCRYLYYLGRIRAIQLDYTEAKDCLQQAARKAPMIAHGFRVTVNKWLALVRLLLGEIPEHSEFQQQGLQEALAPYFELTQAVRCGDLNTFTQVAEKYEAVFEADKTHNLIVRLRHNVIRAGLRRINLAYSRISLADVAKKLGLATVEDTECIVAKAIRDGGVDAVIDHANGWMSSKEVVDIYVTDEPQAAFHARVAFCLDIHNEAVKAMRFDPEAHKKRLLTAEAQRERLKQEEELALAMEEEDDTPEGF</sequence>
<feature type="region of interest" description="Disordered" evidence="3">
    <location>
        <begin position="1"/>
        <end position="32"/>
    </location>
</feature>
<dbReference type="EMBL" id="JALJOR010000003">
    <property type="protein sequence ID" value="KAK9819846.1"/>
    <property type="molecule type" value="Genomic_DNA"/>
</dbReference>
<dbReference type="SMART" id="SM00088">
    <property type="entry name" value="PINT"/>
    <property type="match status" value="1"/>
</dbReference>
<dbReference type="InterPro" id="IPR000717">
    <property type="entry name" value="PCI_dom"/>
</dbReference>
<dbReference type="InterPro" id="IPR057985">
    <property type="entry name" value="TPR_PSMD3_N"/>
</dbReference>
<dbReference type="PANTHER" id="PTHR10758">
    <property type="entry name" value="26S PROTEASOME NON-ATPASE REGULATORY SUBUNIT 3/COP9 SIGNALOSOME COMPLEX SUBUNIT 3"/>
    <property type="match status" value="1"/>
</dbReference>
<proteinExistence type="inferred from homology"/>
<evidence type="ECO:0000313" key="6">
    <source>
        <dbReference type="Proteomes" id="UP001489004"/>
    </source>
</evidence>
<dbReference type="Pfam" id="PF01399">
    <property type="entry name" value="PCI"/>
    <property type="match status" value="1"/>
</dbReference>
<dbReference type="SMART" id="SM00753">
    <property type="entry name" value="PAM"/>
    <property type="match status" value="1"/>
</dbReference>
<feature type="compositionally biased region" description="Basic and acidic residues" evidence="3">
    <location>
        <begin position="1"/>
        <end position="31"/>
    </location>
</feature>
<dbReference type="GO" id="GO:0042176">
    <property type="term" value="P:regulation of protein catabolic process"/>
    <property type="evidence" value="ECO:0007669"/>
    <property type="project" value="InterPro"/>
</dbReference>
<comment type="similarity">
    <text evidence="1">Belongs to the proteasome subunit S3 family.</text>
</comment>
<comment type="caution">
    <text evidence="5">The sequence shown here is derived from an EMBL/GenBank/DDBJ whole genome shotgun (WGS) entry which is preliminary data.</text>
</comment>
<evidence type="ECO:0000256" key="2">
    <source>
        <dbReference type="ARBA" id="ARBA00022942"/>
    </source>
</evidence>
<dbReference type="FunFam" id="1.25.40.570:FF:000012">
    <property type="entry name" value="probable 26S proteasome non-ATPase regulatory subunit 3"/>
    <property type="match status" value="1"/>
</dbReference>
<evidence type="ECO:0000259" key="4">
    <source>
        <dbReference type="PROSITE" id="PS50250"/>
    </source>
</evidence>
<dbReference type="Pfam" id="PF25573">
    <property type="entry name" value="TPR_PSMD3_N"/>
    <property type="match status" value="1"/>
</dbReference>